<proteinExistence type="predicted"/>
<reference evidence="1 2" key="1">
    <citation type="submission" date="2022-06" db="EMBL/GenBank/DDBJ databases">
        <title>Haloarcula sp. a new haloarchaeum isolate from saline soil.</title>
        <authorList>
            <person name="Strakova D."/>
            <person name="Galisteo C."/>
            <person name="Sanchez-Porro C."/>
            <person name="Ventosa A."/>
        </authorList>
    </citation>
    <scope>NUCLEOTIDE SEQUENCE [LARGE SCALE GENOMIC DNA]</scope>
    <source>
        <strain evidence="1 2">JCM 15760</strain>
    </source>
</reference>
<dbReference type="Proteomes" id="UP001248536">
    <property type="component" value="Unassembled WGS sequence"/>
</dbReference>
<sequence length="51" mass="5784">MEQSSLERSVVNSNPVEAVDLFLDRLPAVLDIFRIWVGFVPCPSEIFKFDG</sequence>
<organism evidence="1 2">
    <name type="scientific">Haloarcula argentinensis</name>
    <dbReference type="NCBI Taxonomy" id="43776"/>
    <lineage>
        <taxon>Archaea</taxon>
        <taxon>Methanobacteriati</taxon>
        <taxon>Methanobacteriota</taxon>
        <taxon>Stenosarchaea group</taxon>
        <taxon>Halobacteria</taxon>
        <taxon>Halobacteriales</taxon>
        <taxon>Haloarculaceae</taxon>
        <taxon>Haloarcula</taxon>
    </lineage>
</organism>
<evidence type="ECO:0008006" key="3">
    <source>
        <dbReference type="Google" id="ProtNLM"/>
    </source>
</evidence>
<dbReference type="RefSeq" id="WP_188853437.1">
    <property type="nucleotide sequence ID" value="NZ_BAABDY010000007.1"/>
</dbReference>
<gene>
    <name evidence="1" type="ORF">NC662_17810</name>
</gene>
<evidence type="ECO:0000313" key="2">
    <source>
        <dbReference type="Proteomes" id="UP001248536"/>
    </source>
</evidence>
<protein>
    <recommendedName>
        <fullName evidence="3">Transposase</fullName>
    </recommendedName>
</protein>
<accession>A0ABU2F4T2</accession>
<name>A0ABU2F4T2_HALAR</name>
<evidence type="ECO:0000313" key="1">
    <source>
        <dbReference type="EMBL" id="MDS0255573.1"/>
    </source>
</evidence>
<dbReference type="EMBL" id="JAMQCP010000004">
    <property type="protein sequence ID" value="MDS0255573.1"/>
    <property type="molecule type" value="Genomic_DNA"/>
</dbReference>
<comment type="caution">
    <text evidence="1">The sequence shown here is derived from an EMBL/GenBank/DDBJ whole genome shotgun (WGS) entry which is preliminary data.</text>
</comment>
<keyword evidence="2" id="KW-1185">Reference proteome</keyword>